<dbReference type="InterPro" id="IPR032710">
    <property type="entry name" value="NTF2-like_dom_sf"/>
</dbReference>
<accession>A0ABT8R7B6</accession>
<comment type="caution">
    <text evidence="2">The sequence shown here is derived from an EMBL/GenBank/DDBJ whole genome shotgun (WGS) entry which is preliminary data.</text>
</comment>
<keyword evidence="3" id="KW-1185">Reference proteome</keyword>
<reference evidence="2" key="1">
    <citation type="submission" date="2023-07" db="EMBL/GenBank/DDBJ databases">
        <title>The genome sequence of Rhodocytophaga aerolata KACC 12507.</title>
        <authorList>
            <person name="Zhang X."/>
        </authorList>
    </citation>
    <scope>NUCLEOTIDE SEQUENCE</scope>
    <source>
        <strain evidence="2">KACC 12507</strain>
    </source>
</reference>
<dbReference type="Gene3D" id="3.10.450.50">
    <property type="match status" value="1"/>
</dbReference>
<sequence length="132" mass="15051">MATLTESTPDIRTEIRKMNDRFETLFALGDASGVASLYTVHGTLLPPGSEAIRGFEGIRNFWQAVMNMGIKQVKLVSVEVEQLTDTTIEQGQYVLSGENEQTLDQGKYMVIWKRHQDQWKLDQDMWNTSLKP</sequence>
<dbReference type="Proteomes" id="UP001168528">
    <property type="component" value="Unassembled WGS sequence"/>
</dbReference>
<organism evidence="2 3">
    <name type="scientific">Rhodocytophaga aerolata</name>
    <dbReference type="NCBI Taxonomy" id="455078"/>
    <lineage>
        <taxon>Bacteria</taxon>
        <taxon>Pseudomonadati</taxon>
        <taxon>Bacteroidota</taxon>
        <taxon>Cytophagia</taxon>
        <taxon>Cytophagales</taxon>
        <taxon>Rhodocytophagaceae</taxon>
        <taxon>Rhodocytophaga</taxon>
    </lineage>
</organism>
<name>A0ABT8R7B6_9BACT</name>
<dbReference type="Pfam" id="PF14534">
    <property type="entry name" value="DUF4440"/>
    <property type="match status" value="1"/>
</dbReference>
<dbReference type="SUPFAM" id="SSF54427">
    <property type="entry name" value="NTF2-like"/>
    <property type="match status" value="1"/>
</dbReference>
<proteinExistence type="predicted"/>
<evidence type="ECO:0000313" key="2">
    <source>
        <dbReference type="EMBL" id="MDO1447996.1"/>
    </source>
</evidence>
<evidence type="ECO:0000259" key="1">
    <source>
        <dbReference type="Pfam" id="PF14534"/>
    </source>
</evidence>
<feature type="domain" description="DUF4440" evidence="1">
    <location>
        <begin position="15"/>
        <end position="121"/>
    </location>
</feature>
<protein>
    <submittedName>
        <fullName evidence="2">DUF4440 domain-containing protein</fullName>
    </submittedName>
</protein>
<dbReference type="InterPro" id="IPR027843">
    <property type="entry name" value="DUF4440"/>
</dbReference>
<evidence type="ECO:0000313" key="3">
    <source>
        <dbReference type="Proteomes" id="UP001168528"/>
    </source>
</evidence>
<gene>
    <name evidence="2" type="ORF">Q0590_17115</name>
</gene>
<dbReference type="EMBL" id="JAUKPO010000009">
    <property type="protein sequence ID" value="MDO1447996.1"/>
    <property type="molecule type" value="Genomic_DNA"/>
</dbReference>
<dbReference type="RefSeq" id="WP_302038801.1">
    <property type="nucleotide sequence ID" value="NZ_JAUKPO010000009.1"/>
</dbReference>